<evidence type="ECO:0000259" key="9">
    <source>
        <dbReference type="Pfam" id="PF02268"/>
    </source>
</evidence>
<evidence type="ECO:0000256" key="8">
    <source>
        <dbReference type="PIRNR" id="PIRNR009415"/>
    </source>
</evidence>
<dbReference type="SUPFAM" id="SSF50784">
    <property type="entry name" value="Transcription factor IIA (TFIIA), beta-barrel domain"/>
    <property type="match status" value="1"/>
</dbReference>
<evidence type="ECO:0000256" key="6">
    <source>
        <dbReference type="ARBA" id="ARBA00023242"/>
    </source>
</evidence>
<evidence type="ECO:0000256" key="3">
    <source>
        <dbReference type="ARBA" id="ARBA00019928"/>
    </source>
</evidence>
<comment type="similarity">
    <text evidence="2 8">Belongs to the TFIIA subunit 2 family.</text>
</comment>
<proteinExistence type="inferred from homology"/>
<gene>
    <name evidence="11" type="ORF">PhCBS80983_g05793</name>
</gene>
<accession>A0A507DU81</accession>
<dbReference type="GO" id="GO:0005672">
    <property type="term" value="C:transcription factor TFIIA complex"/>
    <property type="evidence" value="ECO:0007669"/>
    <property type="project" value="InterPro"/>
</dbReference>
<evidence type="ECO:0000256" key="2">
    <source>
        <dbReference type="ARBA" id="ARBA00007675"/>
    </source>
</evidence>
<evidence type="ECO:0000256" key="5">
    <source>
        <dbReference type="ARBA" id="ARBA00023163"/>
    </source>
</evidence>
<dbReference type="Gene3D" id="2.30.18.10">
    <property type="entry name" value="Transcription factor IIA (TFIIA), beta-barrel domain"/>
    <property type="match status" value="1"/>
</dbReference>
<dbReference type="AlphaFoldDB" id="A0A507DU81"/>
<evidence type="ECO:0000256" key="4">
    <source>
        <dbReference type="ARBA" id="ARBA00023015"/>
    </source>
</evidence>
<name>A0A507DU81_9FUNG</name>
<organism evidence="11 12">
    <name type="scientific">Powellomyces hirtus</name>
    <dbReference type="NCBI Taxonomy" id="109895"/>
    <lineage>
        <taxon>Eukaryota</taxon>
        <taxon>Fungi</taxon>
        <taxon>Fungi incertae sedis</taxon>
        <taxon>Chytridiomycota</taxon>
        <taxon>Chytridiomycota incertae sedis</taxon>
        <taxon>Chytridiomycetes</taxon>
        <taxon>Spizellomycetales</taxon>
        <taxon>Powellomycetaceae</taxon>
        <taxon>Powellomyces</taxon>
    </lineage>
</organism>
<comment type="function">
    <text evidence="7">TFIIA is a component of the transcription machinery of RNA polymerase II and plays an important role in transcriptional activation. TFIIA in a complex with TBP mediates transcriptional activity.</text>
</comment>
<dbReference type="Proteomes" id="UP000318582">
    <property type="component" value="Unassembled WGS sequence"/>
</dbReference>
<feature type="domain" description="Transcription initiation factor IIA gamma subunit N-terminal" evidence="9">
    <location>
        <begin position="6"/>
        <end position="51"/>
    </location>
</feature>
<dbReference type="InterPro" id="IPR009088">
    <property type="entry name" value="TFIIA_b-brl"/>
</dbReference>
<dbReference type="Gene3D" id="1.10.287.190">
    <property type="entry name" value="Transcription factor IIA gamma subunit, alpha-helical domain"/>
    <property type="match status" value="1"/>
</dbReference>
<dbReference type="GO" id="GO:0006367">
    <property type="term" value="P:transcription initiation at RNA polymerase II promoter"/>
    <property type="evidence" value="ECO:0007669"/>
    <property type="project" value="InterPro"/>
</dbReference>
<dbReference type="STRING" id="109895.A0A507DU81"/>
<keyword evidence="6 8" id="KW-0539">Nucleus</keyword>
<evidence type="ECO:0000313" key="11">
    <source>
        <dbReference type="EMBL" id="TPX54757.1"/>
    </source>
</evidence>
<dbReference type="EMBL" id="QEAQ01000141">
    <property type="protein sequence ID" value="TPX54757.1"/>
    <property type="molecule type" value="Genomic_DNA"/>
</dbReference>
<dbReference type="InterPro" id="IPR015871">
    <property type="entry name" value="TFIIA_gsu_C"/>
</dbReference>
<dbReference type="InterPro" id="IPR003194">
    <property type="entry name" value="TFIIA_gsu"/>
</dbReference>
<dbReference type="CDD" id="cd10014">
    <property type="entry name" value="TFIIA_gamma_C"/>
    <property type="match status" value="1"/>
</dbReference>
<evidence type="ECO:0000256" key="1">
    <source>
        <dbReference type="ARBA" id="ARBA00004123"/>
    </source>
</evidence>
<evidence type="ECO:0000313" key="12">
    <source>
        <dbReference type="Proteomes" id="UP000318582"/>
    </source>
</evidence>
<dbReference type="PANTHER" id="PTHR10966">
    <property type="entry name" value="TRANSCRIPTION INITIATION FACTOR IIA SUBUNIT 2"/>
    <property type="match status" value="1"/>
</dbReference>
<sequence>MTTTQYELYRRSSLGTALTDTLDELITESHMDPQLAMKVLAQFDVTIAEALHTKVRAKAIIKGHLREYRFCDDVWTFVVDHPSFRLDGGETIEADRIKFVACTARAPASIPASSQ</sequence>
<evidence type="ECO:0000256" key="7">
    <source>
        <dbReference type="ARBA" id="ARBA00024733"/>
    </source>
</evidence>
<evidence type="ECO:0000259" key="10">
    <source>
        <dbReference type="Pfam" id="PF02751"/>
    </source>
</evidence>
<dbReference type="InterPro" id="IPR015872">
    <property type="entry name" value="TFIIA_gsu_N"/>
</dbReference>
<comment type="caution">
    <text evidence="11">The sequence shown here is derived from an EMBL/GenBank/DDBJ whole genome shotgun (WGS) entry which is preliminary data.</text>
</comment>
<keyword evidence="5 8" id="KW-0804">Transcription</keyword>
<feature type="domain" description="Transcription initiation factor IIA gamma subunit C-terminal" evidence="10">
    <location>
        <begin position="62"/>
        <end position="104"/>
    </location>
</feature>
<comment type="subcellular location">
    <subcellularLocation>
        <location evidence="1 8">Nucleus</location>
    </subcellularLocation>
</comment>
<dbReference type="Pfam" id="PF02751">
    <property type="entry name" value="TFIIA_gamma_C"/>
    <property type="match status" value="1"/>
</dbReference>
<dbReference type="PIRSF" id="PIRSF009415">
    <property type="entry name" value="Hum_TFIIA_gamma"/>
    <property type="match status" value="1"/>
</dbReference>
<keyword evidence="12" id="KW-1185">Reference proteome</keyword>
<dbReference type="CDD" id="cd10145">
    <property type="entry name" value="TFIIA_gamma_N"/>
    <property type="match status" value="1"/>
</dbReference>
<dbReference type="InterPro" id="IPR009083">
    <property type="entry name" value="TFIIA_a-hlx"/>
</dbReference>
<keyword evidence="4 8" id="KW-0805">Transcription regulation</keyword>
<dbReference type="SUPFAM" id="SSF47396">
    <property type="entry name" value="Transcription factor IIA (TFIIA), alpha-helical domain"/>
    <property type="match status" value="1"/>
</dbReference>
<dbReference type="Pfam" id="PF02268">
    <property type="entry name" value="TFIIA_gamma_N"/>
    <property type="match status" value="1"/>
</dbReference>
<protein>
    <recommendedName>
        <fullName evidence="3 8">Transcription initiation factor IIA subunit 2</fullName>
    </recommendedName>
</protein>
<reference evidence="11 12" key="1">
    <citation type="journal article" date="2019" name="Sci. Rep.">
        <title>Comparative genomics of chytrid fungi reveal insights into the obligate biotrophic and pathogenic lifestyle of Synchytrium endobioticum.</title>
        <authorList>
            <person name="van de Vossenberg B.T.L.H."/>
            <person name="Warris S."/>
            <person name="Nguyen H.D.T."/>
            <person name="van Gent-Pelzer M.P.E."/>
            <person name="Joly D.L."/>
            <person name="van de Geest H.C."/>
            <person name="Bonants P.J.M."/>
            <person name="Smith D.S."/>
            <person name="Levesque C.A."/>
            <person name="van der Lee T.A.J."/>
        </authorList>
    </citation>
    <scope>NUCLEOTIDE SEQUENCE [LARGE SCALE GENOMIC DNA]</scope>
    <source>
        <strain evidence="11 12">CBS 809.83</strain>
    </source>
</reference>
<dbReference type="FunFam" id="1.10.287.190:FF:000001">
    <property type="entry name" value="Transcription initiation factor IIA subunit 2"/>
    <property type="match status" value="1"/>
</dbReference>